<keyword evidence="3" id="KW-1185">Reference proteome</keyword>
<dbReference type="Pfam" id="PF02464">
    <property type="entry name" value="CinA"/>
    <property type="match status" value="1"/>
</dbReference>
<evidence type="ECO:0000313" key="2">
    <source>
        <dbReference type="EMBL" id="PWN45260.1"/>
    </source>
</evidence>
<accession>A0A316W5N1</accession>
<gene>
    <name evidence="2" type="ORF">IE81DRAFT_320442</name>
</gene>
<sequence>MSTVGNIPQELLDRIVQGLKSLGDKTVAVGESSSGGLISAALLGVDGAGAWYKGGGVLYTKESRVSWAGWTEADLRNYRGPTDAVVSGLAESVAKQLGADYAVGESGIAGPHGIGRRLPAGFTCVAVSRPQGRAFTRVIRTGSEDRVQNMHRFALEGLTLLAEVLESDLKDAQGGARSKL</sequence>
<dbReference type="STRING" id="1522189.A0A316W5N1"/>
<evidence type="ECO:0000313" key="3">
    <source>
        <dbReference type="Proteomes" id="UP000245783"/>
    </source>
</evidence>
<dbReference type="InterPro" id="IPR008136">
    <property type="entry name" value="CinA_C"/>
</dbReference>
<dbReference type="AlphaFoldDB" id="A0A316W5N1"/>
<reference evidence="2 3" key="1">
    <citation type="journal article" date="2018" name="Mol. Biol. Evol.">
        <title>Broad Genomic Sampling Reveals a Smut Pathogenic Ancestry of the Fungal Clade Ustilaginomycotina.</title>
        <authorList>
            <person name="Kijpornyongpan T."/>
            <person name="Mondo S.J."/>
            <person name="Barry K."/>
            <person name="Sandor L."/>
            <person name="Lee J."/>
            <person name="Lipzen A."/>
            <person name="Pangilinan J."/>
            <person name="LaButti K."/>
            <person name="Hainaut M."/>
            <person name="Henrissat B."/>
            <person name="Grigoriev I.V."/>
            <person name="Spatafora J.W."/>
            <person name="Aime M.C."/>
        </authorList>
    </citation>
    <scope>NUCLEOTIDE SEQUENCE [LARGE SCALE GENOMIC DNA]</scope>
    <source>
        <strain evidence="2 3">MCA 4658</strain>
    </source>
</reference>
<protein>
    <recommendedName>
        <fullName evidence="1">CinA C-terminal domain-containing protein</fullName>
    </recommendedName>
</protein>
<name>A0A316W5N1_9BASI</name>
<proteinExistence type="predicted"/>
<dbReference type="Gene3D" id="3.90.950.20">
    <property type="entry name" value="CinA-like"/>
    <property type="match status" value="1"/>
</dbReference>
<organism evidence="2 3">
    <name type="scientific">Ceraceosorus guamensis</name>
    <dbReference type="NCBI Taxonomy" id="1522189"/>
    <lineage>
        <taxon>Eukaryota</taxon>
        <taxon>Fungi</taxon>
        <taxon>Dikarya</taxon>
        <taxon>Basidiomycota</taxon>
        <taxon>Ustilaginomycotina</taxon>
        <taxon>Exobasidiomycetes</taxon>
        <taxon>Ceraceosorales</taxon>
        <taxon>Ceraceosoraceae</taxon>
        <taxon>Ceraceosorus</taxon>
    </lineage>
</organism>
<dbReference type="RefSeq" id="XP_025372420.1">
    <property type="nucleotide sequence ID" value="XM_025513033.1"/>
</dbReference>
<evidence type="ECO:0000259" key="1">
    <source>
        <dbReference type="Pfam" id="PF02464"/>
    </source>
</evidence>
<dbReference type="Proteomes" id="UP000245783">
    <property type="component" value="Unassembled WGS sequence"/>
</dbReference>
<feature type="domain" description="CinA C-terminal" evidence="1">
    <location>
        <begin position="12"/>
        <end position="165"/>
    </location>
</feature>
<dbReference type="OrthoDB" id="2350783at2759"/>
<dbReference type="GeneID" id="37034903"/>
<dbReference type="SUPFAM" id="SSF142433">
    <property type="entry name" value="CinA-like"/>
    <property type="match status" value="1"/>
</dbReference>
<dbReference type="InterPro" id="IPR036653">
    <property type="entry name" value="CinA-like_C"/>
</dbReference>
<dbReference type="InParanoid" id="A0A316W5N1"/>
<dbReference type="EMBL" id="KZ819356">
    <property type="protein sequence ID" value="PWN45260.1"/>
    <property type="molecule type" value="Genomic_DNA"/>
</dbReference>
<dbReference type="NCBIfam" id="TIGR00199">
    <property type="entry name" value="PncC_domain"/>
    <property type="match status" value="1"/>
</dbReference>